<evidence type="ECO:0000313" key="3">
    <source>
        <dbReference type="Proteomes" id="UP000053477"/>
    </source>
</evidence>
<evidence type="ECO:0000256" key="1">
    <source>
        <dbReference type="SAM" id="MobiDB-lite"/>
    </source>
</evidence>
<gene>
    <name evidence="2" type="ORF">SCHPADRAFT_233428</name>
</gene>
<dbReference type="Proteomes" id="UP000053477">
    <property type="component" value="Unassembled WGS sequence"/>
</dbReference>
<organism evidence="2 3">
    <name type="scientific">Schizopora paradoxa</name>
    <dbReference type="NCBI Taxonomy" id="27342"/>
    <lineage>
        <taxon>Eukaryota</taxon>
        <taxon>Fungi</taxon>
        <taxon>Dikarya</taxon>
        <taxon>Basidiomycota</taxon>
        <taxon>Agaricomycotina</taxon>
        <taxon>Agaricomycetes</taxon>
        <taxon>Hymenochaetales</taxon>
        <taxon>Schizoporaceae</taxon>
        <taxon>Schizopora</taxon>
    </lineage>
</organism>
<feature type="region of interest" description="Disordered" evidence="1">
    <location>
        <begin position="85"/>
        <end position="109"/>
    </location>
</feature>
<sequence>MQTIHGYDFSALQLEIRPQIHESLGLECIKSRKDGSPLIWVSHAIPVPQNRKNSCSSVDRYSTPVILSLKSQTPLAYSLALNSGLGDARDSKETSGWKSSRRLSQSCFQ</sequence>
<dbReference type="EMBL" id="KQ085921">
    <property type="protein sequence ID" value="KLO16047.1"/>
    <property type="molecule type" value="Genomic_DNA"/>
</dbReference>
<reference evidence="2 3" key="1">
    <citation type="submission" date="2015-04" db="EMBL/GenBank/DDBJ databases">
        <title>Complete genome sequence of Schizopora paradoxa KUC8140, a cosmopolitan wood degrader in East Asia.</title>
        <authorList>
            <consortium name="DOE Joint Genome Institute"/>
            <person name="Min B."/>
            <person name="Park H."/>
            <person name="Jang Y."/>
            <person name="Kim J.-J."/>
            <person name="Kim K.H."/>
            <person name="Pangilinan J."/>
            <person name="Lipzen A."/>
            <person name="Riley R."/>
            <person name="Grigoriev I.V."/>
            <person name="Spatafora J.W."/>
            <person name="Choi I.-G."/>
        </authorList>
    </citation>
    <scope>NUCLEOTIDE SEQUENCE [LARGE SCALE GENOMIC DNA]</scope>
    <source>
        <strain evidence="2 3">KUC8140</strain>
    </source>
</reference>
<name>A0A0H2RWR2_9AGAM</name>
<dbReference type="InParanoid" id="A0A0H2RWR2"/>
<protein>
    <submittedName>
        <fullName evidence="2">Uncharacterized protein</fullName>
    </submittedName>
</protein>
<evidence type="ECO:0000313" key="2">
    <source>
        <dbReference type="EMBL" id="KLO16047.1"/>
    </source>
</evidence>
<dbReference type="AlphaFoldDB" id="A0A0H2RWR2"/>
<accession>A0A0H2RWR2</accession>
<keyword evidence="3" id="KW-1185">Reference proteome</keyword>
<feature type="compositionally biased region" description="Polar residues" evidence="1">
    <location>
        <begin position="96"/>
        <end position="109"/>
    </location>
</feature>
<proteinExistence type="predicted"/>